<dbReference type="AlphaFoldDB" id="A0A917DDQ2"/>
<sequence>MEMTPGQLVFHAKLVAEDGNADFAEAALATRFGQHGTDAAWRDVLKGQ</sequence>
<protein>
    <submittedName>
        <fullName evidence="1">Uncharacterized protein</fullName>
    </submittedName>
</protein>
<gene>
    <name evidence="1" type="ORF">GCM10011335_34740</name>
</gene>
<reference evidence="1" key="1">
    <citation type="journal article" date="2014" name="Int. J. Syst. Evol. Microbiol.">
        <title>Complete genome sequence of Corynebacterium casei LMG S-19264T (=DSM 44701T), isolated from a smear-ripened cheese.</title>
        <authorList>
            <consortium name="US DOE Joint Genome Institute (JGI-PGF)"/>
            <person name="Walter F."/>
            <person name="Albersmeier A."/>
            <person name="Kalinowski J."/>
            <person name="Ruckert C."/>
        </authorList>
    </citation>
    <scope>NUCLEOTIDE SEQUENCE</scope>
    <source>
        <strain evidence="1">CGMCC 1.15493</strain>
    </source>
</reference>
<evidence type="ECO:0000313" key="2">
    <source>
        <dbReference type="Proteomes" id="UP000613160"/>
    </source>
</evidence>
<reference evidence="1" key="2">
    <citation type="submission" date="2020-09" db="EMBL/GenBank/DDBJ databases">
        <authorList>
            <person name="Sun Q."/>
            <person name="Zhou Y."/>
        </authorList>
    </citation>
    <scope>NUCLEOTIDE SEQUENCE</scope>
    <source>
        <strain evidence="1">CGMCC 1.15493</strain>
    </source>
</reference>
<name>A0A917DDQ2_9HYPH</name>
<proteinExistence type="predicted"/>
<dbReference type="Proteomes" id="UP000613160">
    <property type="component" value="Unassembled WGS sequence"/>
</dbReference>
<keyword evidence="2" id="KW-1185">Reference proteome</keyword>
<dbReference type="EMBL" id="BMJJ01000009">
    <property type="protein sequence ID" value="GGD28601.1"/>
    <property type="molecule type" value="Genomic_DNA"/>
</dbReference>
<dbReference type="RefSeq" id="WP_188853088.1">
    <property type="nucleotide sequence ID" value="NZ_BMJJ01000009.1"/>
</dbReference>
<organism evidence="1 2">
    <name type="scientific">Aureimonas glaciei</name>
    <dbReference type="NCBI Taxonomy" id="1776957"/>
    <lineage>
        <taxon>Bacteria</taxon>
        <taxon>Pseudomonadati</taxon>
        <taxon>Pseudomonadota</taxon>
        <taxon>Alphaproteobacteria</taxon>
        <taxon>Hyphomicrobiales</taxon>
        <taxon>Aurantimonadaceae</taxon>
        <taxon>Aureimonas</taxon>
    </lineage>
</organism>
<evidence type="ECO:0000313" key="1">
    <source>
        <dbReference type="EMBL" id="GGD28601.1"/>
    </source>
</evidence>
<accession>A0A917DDQ2</accession>
<comment type="caution">
    <text evidence="1">The sequence shown here is derived from an EMBL/GenBank/DDBJ whole genome shotgun (WGS) entry which is preliminary data.</text>
</comment>